<gene>
    <name evidence="1" type="ORF">C1645_816273</name>
</gene>
<accession>A0A397TBU7</accession>
<evidence type="ECO:0000313" key="2">
    <source>
        <dbReference type="Proteomes" id="UP000265703"/>
    </source>
</evidence>
<reference evidence="1 2" key="1">
    <citation type="submission" date="2018-06" db="EMBL/GenBank/DDBJ databases">
        <title>Comparative genomics reveals the genomic features of Rhizophagus irregularis, R. cerebriforme, R. diaphanum and Gigaspora rosea, and their symbiotic lifestyle signature.</title>
        <authorList>
            <person name="Morin E."/>
            <person name="San Clemente H."/>
            <person name="Chen E.C.H."/>
            <person name="De La Providencia I."/>
            <person name="Hainaut M."/>
            <person name="Kuo A."/>
            <person name="Kohler A."/>
            <person name="Murat C."/>
            <person name="Tang N."/>
            <person name="Roy S."/>
            <person name="Loubradou J."/>
            <person name="Henrissat B."/>
            <person name="Grigoriev I.V."/>
            <person name="Corradi N."/>
            <person name="Roux C."/>
            <person name="Martin F.M."/>
        </authorList>
    </citation>
    <scope>NUCLEOTIDE SEQUENCE [LARGE SCALE GENOMIC DNA]</scope>
    <source>
        <strain evidence="1 2">DAOM 227022</strain>
    </source>
</reference>
<proteinExistence type="predicted"/>
<dbReference type="Proteomes" id="UP000265703">
    <property type="component" value="Unassembled WGS sequence"/>
</dbReference>
<keyword evidence="2" id="KW-1185">Reference proteome</keyword>
<comment type="caution">
    <text evidence="1">The sequence shown here is derived from an EMBL/GenBank/DDBJ whole genome shotgun (WGS) entry which is preliminary data.</text>
</comment>
<dbReference type="AlphaFoldDB" id="A0A397TBU7"/>
<organism evidence="1 2">
    <name type="scientific">Glomus cerebriforme</name>
    <dbReference type="NCBI Taxonomy" id="658196"/>
    <lineage>
        <taxon>Eukaryota</taxon>
        <taxon>Fungi</taxon>
        <taxon>Fungi incertae sedis</taxon>
        <taxon>Mucoromycota</taxon>
        <taxon>Glomeromycotina</taxon>
        <taxon>Glomeromycetes</taxon>
        <taxon>Glomerales</taxon>
        <taxon>Glomeraceae</taxon>
        <taxon>Glomus</taxon>
    </lineage>
</organism>
<evidence type="ECO:0000313" key="1">
    <source>
        <dbReference type="EMBL" id="RIA95698.1"/>
    </source>
</evidence>
<dbReference type="OrthoDB" id="2359959at2759"/>
<name>A0A397TBU7_9GLOM</name>
<protein>
    <submittedName>
        <fullName evidence="1">Uncharacterized protein</fullName>
    </submittedName>
</protein>
<sequence length="249" mass="28970">MSSDGEKQVIDDNSKGIGRISVAEEEENSLITEKNPVKQQDYNNPIIENYEKNIDHQEEQIIIDVIIIEKEYIIKQETNLEIVQKRQDIKELHQNMELQLEVVNKPLDFIQDLTGAAVTVNRIDNLNIDNIYQLEDPKVLALSKFKLINGKILLKAKMEEEVNIRDDDLINSAVDYLWKFHPSLREHYISHANKVNEIIYYRIQKNSENINRINRLEIPQAVNSIFEDNLFNGVIFNTNNQEAFGTSFS</sequence>
<dbReference type="EMBL" id="QKYT01000056">
    <property type="protein sequence ID" value="RIA95698.1"/>
    <property type="molecule type" value="Genomic_DNA"/>
</dbReference>